<reference evidence="1 2" key="1">
    <citation type="submission" date="2017-07" db="EMBL/GenBank/DDBJ databases">
        <title>Draft whole genome sequences of clinical Proprionibacteriaceae strains.</title>
        <authorList>
            <person name="Bernier A.-M."/>
            <person name="Bernard K."/>
            <person name="Domingo M.-C."/>
        </authorList>
    </citation>
    <scope>NUCLEOTIDE SEQUENCE [LARGE SCALE GENOMIC DNA]</scope>
    <source>
        <strain evidence="1 2">NML 130396</strain>
    </source>
</reference>
<sequence length="120" mass="13111">MLPRQRENARTIIAVGKGHGVPQRGQVVAIATALQESHLCNLRFGDRDSVGLFQRRTSVGWGSVAEINHTVKSSRAFHGVASHTSNGGLLDIRGWQQMSITQAAQAVQCRNKLRSEHSLT</sequence>
<name>A0A255HBR8_9ACTN</name>
<dbReference type="OrthoDB" id="5620138at2"/>
<comment type="caution">
    <text evidence="1">The sequence shown here is derived from an EMBL/GenBank/DDBJ whole genome shotgun (WGS) entry which is preliminary data.</text>
</comment>
<dbReference type="EMBL" id="NMVQ01000001">
    <property type="protein sequence ID" value="OYO25101.1"/>
    <property type="molecule type" value="Genomic_DNA"/>
</dbReference>
<organism evidence="1 2">
    <name type="scientific">Enemella dayhoffiae</name>
    <dbReference type="NCBI Taxonomy" id="2016507"/>
    <lineage>
        <taxon>Bacteria</taxon>
        <taxon>Bacillati</taxon>
        <taxon>Actinomycetota</taxon>
        <taxon>Actinomycetes</taxon>
        <taxon>Propionibacteriales</taxon>
        <taxon>Propionibacteriaceae</taxon>
        <taxon>Enemella</taxon>
    </lineage>
</organism>
<dbReference type="Proteomes" id="UP000216311">
    <property type="component" value="Unassembled WGS sequence"/>
</dbReference>
<protein>
    <submittedName>
        <fullName evidence="1">Uncharacterized protein</fullName>
    </submittedName>
</protein>
<gene>
    <name evidence="1" type="ORF">CGZ93_01175</name>
</gene>
<evidence type="ECO:0000313" key="1">
    <source>
        <dbReference type="EMBL" id="OYO25101.1"/>
    </source>
</evidence>
<dbReference type="AlphaFoldDB" id="A0A255HBR8"/>
<accession>A0A255HBR8</accession>
<dbReference type="RefSeq" id="WP_094362308.1">
    <property type="nucleotide sequence ID" value="NZ_NMVQ01000001.1"/>
</dbReference>
<proteinExistence type="predicted"/>
<keyword evidence="2" id="KW-1185">Reference proteome</keyword>
<evidence type="ECO:0000313" key="2">
    <source>
        <dbReference type="Proteomes" id="UP000216311"/>
    </source>
</evidence>